<keyword evidence="6" id="KW-1185">Reference proteome</keyword>
<dbReference type="PANTHER" id="PTHR47268:SF4">
    <property type="entry name" value="ACYLPHOSPHATASE"/>
    <property type="match status" value="1"/>
</dbReference>
<dbReference type="Pfam" id="PF00708">
    <property type="entry name" value="Acylphosphatase"/>
    <property type="match status" value="1"/>
</dbReference>
<sequence>MTSYKAVYIRVYGVVQGVGFRALVKRWAKEMDLKGYVRNLSDGSVEIHVEGCEHIIQNFIERLKHEAPVDIWDMEISETSVRGYNDFYIAF</sequence>
<dbReference type="InterPro" id="IPR036046">
    <property type="entry name" value="Acylphosphatase-like_dom_sf"/>
</dbReference>
<evidence type="ECO:0000259" key="4">
    <source>
        <dbReference type="PROSITE" id="PS51160"/>
    </source>
</evidence>
<keyword evidence="1 2" id="KW-0378">Hydrolase</keyword>
<accession>E0SSD6</accession>
<comment type="catalytic activity">
    <reaction evidence="1 2">
        <text>an acyl phosphate + H2O = a carboxylate + phosphate + H(+)</text>
        <dbReference type="Rhea" id="RHEA:14965"/>
        <dbReference type="ChEBI" id="CHEBI:15377"/>
        <dbReference type="ChEBI" id="CHEBI:15378"/>
        <dbReference type="ChEBI" id="CHEBI:29067"/>
        <dbReference type="ChEBI" id="CHEBI:43474"/>
        <dbReference type="ChEBI" id="CHEBI:59918"/>
        <dbReference type="EC" id="3.6.1.7"/>
    </reaction>
</comment>
<name>E0SSD6_IGNAA</name>
<reference evidence="5 6" key="1">
    <citation type="journal article" date="2010" name="Stand. Genomic Sci.">
        <title>Complete genome sequence of Ignisphaera aggregans type strain (AQ1.S1).</title>
        <authorList>
            <person name="Goker M."/>
            <person name="Held B."/>
            <person name="Lapidus A."/>
            <person name="Nolan M."/>
            <person name="Spring S."/>
            <person name="Yasawong M."/>
            <person name="Lucas S."/>
            <person name="Glavina Del Rio T."/>
            <person name="Tice H."/>
            <person name="Cheng J.F."/>
            <person name="Goodwin L."/>
            <person name="Tapia R."/>
            <person name="Pitluck S."/>
            <person name="Liolios K."/>
            <person name="Ivanova N."/>
            <person name="Mavromatis K."/>
            <person name="Mikhailova N."/>
            <person name="Pati A."/>
            <person name="Chen A."/>
            <person name="Palaniappan K."/>
            <person name="Brambilla E."/>
            <person name="Land M."/>
            <person name="Hauser L."/>
            <person name="Chang Y.J."/>
            <person name="Jeffries C.D."/>
            <person name="Brettin T."/>
            <person name="Detter J.C."/>
            <person name="Han C."/>
            <person name="Rohde M."/>
            <person name="Sikorski J."/>
            <person name="Woyke T."/>
            <person name="Bristow J."/>
            <person name="Eisen J.A."/>
            <person name="Markowitz V."/>
            <person name="Hugenholtz P."/>
            <person name="Kyrpides N.C."/>
            <person name="Klenk H.P."/>
        </authorList>
    </citation>
    <scope>NUCLEOTIDE SEQUENCE [LARGE SCALE GENOMIC DNA]</scope>
    <source>
        <strain evidence="6">DSM 17230 / JCM 13409 / AQ1.S1</strain>
    </source>
</reference>
<dbReference type="HOGENOM" id="CLU_141932_2_1_2"/>
<feature type="active site" evidence="1">
    <location>
        <position position="21"/>
    </location>
</feature>
<evidence type="ECO:0000256" key="2">
    <source>
        <dbReference type="RuleBase" id="RU000553"/>
    </source>
</evidence>
<dbReference type="AlphaFoldDB" id="E0SSD6"/>
<dbReference type="EMBL" id="CP002098">
    <property type="protein sequence ID" value="ADM27408.1"/>
    <property type="molecule type" value="Genomic_DNA"/>
</dbReference>
<dbReference type="InterPro" id="IPR020456">
    <property type="entry name" value="Acylphosphatase"/>
</dbReference>
<dbReference type="Proteomes" id="UP000001304">
    <property type="component" value="Chromosome"/>
</dbReference>
<organism evidence="5 6">
    <name type="scientific">Ignisphaera aggregans (strain DSM 17230 / JCM 13409 / AQ1.S1)</name>
    <dbReference type="NCBI Taxonomy" id="583356"/>
    <lineage>
        <taxon>Archaea</taxon>
        <taxon>Thermoproteota</taxon>
        <taxon>Thermoprotei</taxon>
        <taxon>Desulfurococcales</taxon>
        <taxon>Desulfurococcaceae</taxon>
        <taxon>Ignisphaera</taxon>
    </lineage>
</organism>
<dbReference type="GO" id="GO:0003998">
    <property type="term" value="F:acylphosphatase activity"/>
    <property type="evidence" value="ECO:0007669"/>
    <property type="project" value="UniProtKB-EC"/>
</dbReference>
<evidence type="ECO:0000256" key="1">
    <source>
        <dbReference type="PROSITE-ProRule" id="PRU00520"/>
    </source>
</evidence>
<dbReference type="STRING" id="583356.Igag_0573"/>
<comment type="similarity">
    <text evidence="3">Belongs to the acylphosphatase family.</text>
</comment>
<dbReference type="PROSITE" id="PS00150">
    <property type="entry name" value="ACYLPHOSPHATASE_1"/>
    <property type="match status" value="1"/>
</dbReference>
<protein>
    <recommendedName>
        <fullName evidence="1 2">Acylphosphatase</fullName>
        <ecNumber evidence="1 2">3.6.1.7</ecNumber>
    </recommendedName>
</protein>
<evidence type="ECO:0000313" key="6">
    <source>
        <dbReference type="Proteomes" id="UP000001304"/>
    </source>
</evidence>
<dbReference type="EC" id="3.6.1.7" evidence="1 2"/>
<dbReference type="SUPFAM" id="SSF54975">
    <property type="entry name" value="Acylphosphatase/BLUF domain-like"/>
    <property type="match status" value="1"/>
</dbReference>
<dbReference type="Gene3D" id="3.30.70.100">
    <property type="match status" value="1"/>
</dbReference>
<feature type="active site" evidence="1">
    <location>
        <position position="39"/>
    </location>
</feature>
<dbReference type="PROSITE" id="PS00151">
    <property type="entry name" value="ACYLPHOSPHATASE_2"/>
    <property type="match status" value="1"/>
</dbReference>
<evidence type="ECO:0000313" key="5">
    <source>
        <dbReference type="EMBL" id="ADM27408.1"/>
    </source>
</evidence>
<feature type="domain" description="Acylphosphatase-like" evidence="4">
    <location>
        <begin position="6"/>
        <end position="91"/>
    </location>
</feature>
<dbReference type="InterPro" id="IPR017968">
    <property type="entry name" value="Acylphosphatase_CS"/>
</dbReference>
<dbReference type="PROSITE" id="PS51160">
    <property type="entry name" value="ACYLPHOSPHATASE_3"/>
    <property type="match status" value="1"/>
</dbReference>
<gene>
    <name evidence="5" type="ordered locus">Igag_0573</name>
</gene>
<dbReference type="BioCyc" id="IAGG583356:GHAH-574-MONOMER"/>
<dbReference type="KEGG" id="iag:Igag_0573"/>
<dbReference type="InterPro" id="IPR001792">
    <property type="entry name" value="Acylphosphatase-like_dom"/>
</dbReference>
<dbReference type="PANTHER" id="PTHR47268">
    <property type="entry name" value="ACYLPHOSPHATASE"/>
    <property type="match status" value="1"/>
</dbReference>
<proteinExistence type="inferred from homology"/>
<evidence type="ECO:0000256" key="3">
    <source>
        <dbReference type="RuleBase" id="RU004168"/>
    </source>
</evidence>